<feature type="compositionally biased region" description="Low complexity" evidence="1">
    <location>
        <begin position="55"/>
        <end position="82"/>
    </location>
</feature>
<evidence type="ECO:0008006" key="4">
    <source>
        <dbReference type="Google" id="ProtNLM"/>
    </source>
</evidence>
<feature type="region of interest" description="Disordered" evidence="1">
    <location>
        <begin position="680"/>
        <end position="699"/>
    </location>
</feature>
<reference evidence="2 3" key="1">
    <citation type="submission" date="2024-10" db="EMBL/GenBank/DDBJ databases">
        <title>Updated reference genomes for cyclostephanoid diatoms.</title>
        <authorList>
            <person name="Roberts W.R."/>
            <person name="Alverson A.J."/>
        </authorList>
    </citation>
    <scope>NUCLEOTIDE SEQUENCE [LARGE SCALE GENOMIC DNA]</scope>
    <source>
        <strain evidence="2 3">AJA010-31</strain>
    </source>
</reference>
<dbReference type="Proteomes" id="UP001530400">
    <property type="component" value="Unassembled WGS sequence"/>
</dbReference>
<proteinExistence type="predicted"/>
<evidence type="ECO:0000313" key="2">
    <source>
        <dbReference type="EMBL" id="KAL3804291.1"/>
    </source>
</evidence>
<dbReference type="EMBL" id="JALLPJ020000044">
    <property type="protein sequence ID" value="KAL3804291.1"/>
    <property type="molecule type" value="Genomic_DNA"/>
</dbReference>
<protein>
    <recommendedName>
        <fullName evidence="4">Reverse transcriptase domain-containing protein</fullName>
    </recommendedName>
</protein>
<evidence type="ECO:0000313" key="3">
    <source>
        <dbReference type="Proteomes" id="UP001530400"/>
    </source>
</evidence>
<feature type="compositionally biased region" description="Basic residues" evidence="1">
    <location>
        <begin position="10"/>
        <end position="23"/>
    </location>
</feature>
<dbReference type="AlphaFoldDB" id="A0ABD3QXI3"/>
<evidence type="ECO:0000256" key="1">
    <source>
        <dbReference type="SAM" id="MobiDB-lite"/>
    </source>
</evidence>
<keyword evidence="3" id="KW-1185">Reference proteome</keyword>
<comment type="caution">
    <text evidence="2">The sequence shown here is derived from an EMBL/GenBank/DDBJ whole genome shotgun (WGS) entry which is preliminary data.</text>
</comment>
<feature type="region of interest" description="Disordered" evidence="1">
    <location>
        <begin position="1"/>
        <end position="155"/>
    </location>
</feature>
<gene>
    <name evidence="2" type="ORF">ACHAWO_012049</name>
</gene>
<accession>A0ABD3QXI3</accession>
<sequence>MSRANTSINSRRRNNNSHNRSARSSRAAERQQLRRQVNDAFAGTFDAPNPPPLPRLRQNNTPNNPRTAAAARNTNNTESAAAQSPPTANPPSDPSEAEEEASDSESDASNSDDDAEDNDASLPVDPPQNPQNYEQQWPAPPPHPPNSRFPPVRVNRPKSYPSYASALRHFMRYTNKLNYPKDWVFSVEELSPITPEQVYAYMAFKAFGKEDPSPNDNPQRGMSNSLLSIKKKLSYFMVNRIPSWDPTHLTGNPTKSTQINDLIAFVKKKETRGQGKNSRTDRAFEHSEFKQVLDECHASIEADFDRKYRFPTMMKFMFHFIARGDDAAHVFKSSLVPSIQYPWLLTCKLRWSKNVRETRECPRQILLGSMNTDYCLMLSLSVFLESWISRGQGRTSQWLFTDGITTASSHDDAIDREAARCKTRLYSCIKSIVNSDEFVKDPAASSNRPLANHSVKKYATTHCNRRGCHKQFVNIRARWKSKKQIQDTYVDTDLPWPDVKAASMLCLGGICKYKVKSGVNISDNWLSNHVCPGITSCFGPRVAAILAKPLLWAAMDDKWCDYLPDGLRTRIMNSLAEDAVHLQVHHDVNPIERVTVLVAEVDGVPEFSEVDPEFDTGGGGGGGGAGGPVMMEWRNFVTAKICGMENRIHDLQSNQGGHHGELVKRLEKIERNLRRMSAMPARRVGASTGGGVGGANETEAVRPPNLSKCPKNLYVLWAEFESGVGGNKPARLFTASERGKVKFMYCRRKIVWDAIDNLVKRGLSSDVAIDRIYNECGGPNTKVNDVIARLKQFRRTGNDVLHMYLGA</sequence>
<organism evidence="2 3">
    <name type="scientific">Cyclotella atomus</name>
    <dbReference type="NCBI Taxonomy" id="382360"/>
    <lineage>
        <taxon>Eukaryota</taxon>
        <taxon>Sar</taxon>
        <taxon>Stramenopiles</taxon>
        <taxon>Ochrophyta</taxon>
        <taxon>Bacillariophyta</taxon>
        <taxon>Coscinodiscophyceae</taxon>
        <taxon>Thalassiosirophycidae</taxon>
        <taxon>Stephanodiscales</taxon>
        <taxon>Stephanodiscaceae</taxon>
        <taxon>Cyclotella</taxon>
    </lineage>
</organism>
<name>A0ABD3QXI3_9STRA</name>
<feature type="compositionally biased region" description="Pro residues" evidence="1">
    <location>
        <begin position="138"/>
        <end position="148"/>
    </location>
</feature>
<feature type="compositionally biased region" description="Acidic residues" evidence="1">
    <location>
        <begin position="95"/>
        <end position="119"/>
    </location>
</feature>